<dbReference type="SUPFAM" id="SSF52833">
    <property type="entry name" value="Thioredoxin-like"/>
    <property type="match status" value="1"/>
</dbReference>
<evidence type="ECO:0000313" key="7">
    <source>
        <dbReference type="Proteomes" id="UP000515808"/>
    </source>
</evidence>
<proteinExistence type="predicted"/>
<evidence type="ECO:0000313" key="6">
    <source>
        <dbReference type="EMBL" id="QNM85969.1"/>
    </source>
</evidence>
<sequence length="365" mass="41776">MKNSWYILSFIIVLFSCQKKEGAKEKKSPVKTEAKSYAIISGTIKNSKEDYFIFLGKHINQRIDLREDGSFLDTLKISVVTTNGIKINKTQIPIYIKNGDNLNITADLNNFPESISYNGIGAIENTYLLAQYMYGLNQGRSSDTSIYQLDQESFNKKIEEYKIGLDSIDGLYQNINPNLLELTKKQNIKSIGFIQNLYKTTKASFKNQREVLKKLVKGVPSPKFTNYENQHGKLVSLDDFKGNYVFIEVWGTWIKEYTENSKILNDFKGKYAHKNIRFITLCADNKASSGTISFAKQKWKNAIEKNNLNGNHLFIGNDRQFLIDYQILTLPRYILIDPKGKIIDAQAPSPIKPELTKLFNTLNLK</sequence>
<dbReference type="AlphaFoldDB" id="A0A7G9LBH0"/>
<keyword evidence="3" id="KW-1015">Disulfide bond</keyword>
<dbReference type="Pfam" id="PF08534">
    <property type="entry name" value="Redoxin"/>
    <property type="match status" value="1"/>
</dbReference>
<dbReference type="PANTHER" id="PTHR42852">
    <property type="entry name" value="THIOL:DISULFIDE INTERCHANGE PROTEIN DSBE"/>
    <property type="match status" value="1"/>
</dbReference>
<dbReference type="Gene3D" id="3.40.30.10">
    <property type="entry name" value="Glutaredoxin"/>
    <property type="match status" value="1"/>
</dbReference>
<dbReference type="Proteomes" id="UP000515808">
    <property type="component" value="Chromosome"/>
</dbReference>
<gene>
    <name evidence="6" type="ORF">H9W90_02305</name>
</gene>
<dbReference type="GO" id="GO:0017004">
    <property type="term" value="P:cytochrome complex assembly"/>
    <property type="evidence" value="ECO:0007669"/>
    <property type="project" value="UniProtKB-KW"/>
</dbReference>
<dbReference type="RefSeq" id="WP_187482861.1">
    <property type="nucleotide sequence ID" value="NZ_CP060695.1"/>
</dbReference>
<dbReference type="CDD" id="cd02966">
    <property type="entry name" value="TlpA_like_family"/>
    <property type="match status" value="1"/>
</dbReference>
<evidence type="ECO:0000259" key="5">
    <source>
        <dbReference type="Pfam" id="PF08534"/>
    </source>
</evidence>
<dbReference type="GO" id="GO:0016491">
    <property type="term" value="F:oxidoreductase activity"/>
    <property type="evidence" value="ECO:0007669"/>
    <property type="project" value="InterPro"/>
</dbReference>
<keyword evidence="7" id="KW-1185">Reference proteome</keyword>
<accession>A0A7G9LBH0</accession>
<dbReference type="EMBL" id="CP060695">
    <property type="protein sequence ID" value="QNM85969.1"/>
    <property type="molecule type" value="Genomic_DNA"/>
</dbReference>
<dbReference type="InterPro" id="IPR013740">
    <property type="entry name" value="Redoxin"/>
</dbReference>
<dbReference type="InterPro" id="IPR050553">
    <property type="entry name" value="Thioredoxin_ResA/DsbE_sf"/>
</dbReference>
<evidence type="ECO:0000256" key="2">
    <source>
        <dbReference type="ARBA" id="ARBA00022748"/>
    </source>
</evidence>
<evidence type="ECO:0000256" key="4">
    <source>
        <dbReference type="ARBA" id="ARBA00023284"/>
    </source>
</evidence>
<dbReference type="InterPro" id="IPR036249">
    <property type="entry name" value="Thioredoxin-like_sf"/>
</dbReference>
<reference evidence="6 7" key="1">
    <citation type="submission" date="2020-08" db="EMBL/GenBank/DDBJ databases">
        <title>Polaribacter sp. L12M9 isolated from gut of the Korean scallop.</title>
        <authorList>
            <person name="Jeong Y.S."/>
        </authorList>
    </citation>
    <scope>NUCLEOTIDE SEQUENCE [LARGE SCALE GENOMIC DNA]</scope>
    <source>
        <strain evidence="6 7">L12M9</strain>
    </source>
</reference>
<feature type="domain" description="Redoxin" evidence="5">
    <location>
        <begin position="218"/>
        <end position="352"/>
    </location>
</feature>
<organism evidence="6 7">
    <name type="scientific">Polaribacter pectinis</name>
    <dbReference type="NCBI Taxonomy" id="2738844"/>
    <lineage>
        <taxon>Bacteria</taxon>
        <taxon>Pseudomonadati</taxon>
        <taxon>Bacteroidota</taxon>
        <taxon>Flavobacteriia</taxon>
        <taxon>Flavobacteriales</taxon>
        <taxon>Flavobacteriaceae</taxon>
    </lineage>
</organism>
<dbReference type="GO" id="GO:0030313">
    <property type="term" value="C:cell envelope"/>
    <property type="evidence" value="ECO:0007669"/>
    <property type="project" value="UniProtKB-SubCell"/>
</dbReference>
<keyword evidence="2" id="KW-0201">Cytochrome c-type biogenesis</keyword>
<dbReference type="PANTHER" id="PTHR42852:SF6">
    <property type="entry name" value="THIOL:DISULFIDE INTERCHANGE PROTEIN DSBE"/>
    <property type="match status" value="1"/>
</dbReference>
<comment type="subcellular location">
    <subcellularLocation>
        <location evidence="1">Cell envelope</location>
    </subcellularLocation>
</comment>
<evidence type="ECO:0000256" key="1">
    <source>
        <dbReference type="ARBA" id="ARBA00004196"/>
    </source>
</evidence>
<dbReference type="PROSITE" id="PS51257">
    <property type="entry name" value="PROKAR_LIPOPROTEIN"/>
    <property type="match status" value="1"/>
</dbReference>
<dbReference type="KEGG" id="ppec:H9W90_02305"/>
<keyword evidence="4" id="KW-0676">Redox-active center</keyword>
<evidence type="ECO:0000256" key="3">
    <source>
        <dbReference type="ARBA" id="ARBA00023157"/>
    </source>
</evidence>
<name>A0A7G9LBH0_9FLAO</name>
<protein>
    <submittedName>
        <fullName evidence="6">TlpA family protein disulfide reductase</fullName>
    </submittedName>
</protein>